<evidence type="ECO:0000313" key="3">
    <source>
        <dbReference type="Proteomes" id="UP000594261"/>
    </source>
</evidence>
<sequence length="186" mass="22004">MENRAQKFSVRSAYKVAVRLKNQPKAEHSAARLHAWTWKEIWSLNVPPKIRTFIWRACSNCLPTRDNLHRRRVRVEPTCELCKQEPETTTHILWTCPFARNVWALIKGKIQKCSNGDSDFFLLFKQMQTKLSKQELETWAVTASALWNARNKVYFEQFQPQPHIIWEGARVLLEEYQSFMEAQRIA</sequence>
<dbReference type="Proteomes" id="UP000594261">
    <property type="component" value="Chromosome 4"/>
</dbReference>
<evidence type="ECO:0000313" key="2">
    <source>
        <dbReference type="EnsemblPlants" id="QL04p002075:mrna:CDS:1"/>
    </source>
</evidence>
<feature type="domain" description="Reverse transcriptase zinc-binding" evidence="1">
    <location>
        <begin position="8"/>
        <end position="103"/>
    </location>
</feature>
<keyword evidence="3" id="KW-1185">Reference proteome</keyword>
<dbReference type="Gramene" id="QL04p002075:mrna">
    <property type="protein sequence ID" value="QL04p002075:mrna:CDS:1"/>
    <property type="gene ID" value="QL04p002075"/>
</dbReference>
<dbReference type="InterPro" id="IPR026960">
    <property type="entry name" value="RVT-Znf"/>
</dbReference>
<accession>A0A7N2LAI0</accession>
<dbReference type="Pfam" id="PF13966">
    <property type="entry name" value="zf-RVT"/>
    <property type="match status" value="1"/>
</dbReference>
<evidence type="ECO:0000259" key="1">
    <source>
        <dbReference type="Pfam" id="PF13966"/>
    </source>
</evidence>
<organism evidence="2 3">
    <name type="scientific">Quercus lobata</name>
    <name type="common">Valley oak</name>
    <dbReference type="NCBI Taxonomy" id="97700"/>
    <lineage>
        <taxon>Eukaryota</taxon>
        <taxon>Viridiplantae</taxon>
        <taxon>Streptophyta</taxon>
        <taxon>Embryophyta</taxon>
        <taxon>Tracheophyta</taxon>
        <taxon>Spermatophyta</taxon>
        <taxon>Magnoliopsida</taxon>
        <taxon>eudicotyledons</taxon>
        <taxon>Gunneridae</taxon>
        <taxon>Pentapetalae</taxon>
        <taxon>rosids</taxon>
        <taxon>fabids</taxon>
        <taxon>Fagales</taxon>
        <taxon>Fagaceae</taxon>
        <taxon>Quercus</taxon>
    </lineage>
</organism>
<name>A0A7N2LAI0_QUELO</name>
<reference evidence="2 3" key="1">
    <citation type="journal article" date="2016" name="G3 (Bethesda)">
        <title>First Draft Assembly and Annotation of the Genome of a California Endemic Oak Quercus lobata Nee (Fagaceae).</title>
        <authorList>
            <person name="Sork V.L."/>
            <person name="Fitz-Gibbon S.T."/>
            <person name="Puiu D."/>
            <person name="Crepeau M."/>
            <person name="Gugger P.F."/>
            <person name="Sherman R."/>
            <person name="Stevens K."/>
            <person name="Langley C.H."/>
            <person name="Pellegrini M."/>
            <person name="Salzberg S.L."/>
        </authorList>
    </citation>
    <scope>NUCLEOTIDE SEQUENCE [LARGE SCALE GENOMIC DNA]</scope>
    <source>
        <strain evidence="2 3">cv. SW786</strain>
    </source>
</reference>
<dbReference type="OMA" id="RIFCWRI"/>
<reference evidence="2" key="2">
    <citation type="submission" date="2021-01" db="UniProtKB">
        <authorList>
            <consortium name="EnsemblPlants"/>
        </authorList>
    </citation>
    <scope>IDENTIFICATION</scope>
</reference>
<dbReference type="InParanoid" id="A0A7N2LAI0"/>
<dbReference type="AlphaFoldDB" id="A0A7N2LAI0"/>
<protein>
    <recommendedName>
        <fullName evidence="1">Reverse transcriptase zinc-binding domain-containing protein</fullName>
    </recommendedName>
</protein>
<dbReference type="EnsemblPlants" id="QL04p002075:mrna">
    <property type="protein sequence ID" value="QL04p002075:mrna:CDS:1"/>
    <property type="gene ID" value="QL04p002075"/>
</dbReference>
<proteinExistence type="predicted"/>
<dbReference type="EMBL" id="LRBV02000004">
    <property type="status" value="NOT_ANNOTATED_CDS"/>
    <property type="molecule type" value="Genomic_DNA"/>
</dbReference>